<dbReference type="PANTHER" id="PTHR24173:SF74">
    <property type="entry name" value="ANKYRIN REPEAT DOMAIN-CONTAINING PROTEIN 16"/>
    <property type="match status" value="1"/>
</dbReference>
<dbReference type="SMART" id="SM00248">
    <property type="entry name" value="ANK"/>
    <property type="match status" value="3"/>
</dbReference>
<feature type="compositionally biased region" description="Polar residues" evidence="4">
    <location>
        <begin position="31"/>
        <end position="56"/>
    </location>
</feature>
<feature type="compositionally biased region" description="Basic and acidic residues" evidence="4">
    <location>
        <begin position="21"/>
        <end position="30"/>
    </location>
</feature>
<dbReference type="EMBL" id="JAUIQD010000006">
    <property type="protein sequence ID" value="KAK3346627.1"/>
    <property type="molecule type" value="Genomic_DNA"/>
</dbReference>
<feature type="region of interest" description="Disordered" evidence="4">
    <location>
        <begin position="311"/>
        <end position="347"/>
    </location>
</feature>
<evidence type="ECO:0000256" key="3">
    <source>
        <dbReference type="PROSITE-ProRule" id="PRU00023"/>
    </source>
</evidence>
<feature type="domain" description="Peptidase A2" evidence="5">
    <location>
        <begin position="259"/>
        <end position="303"/>
    </location>
</feature>
<feature type="region of interest" description="Disordered" evidence="4">
    <location>
        <begin position="1"/>
        <end position="105"/>
    </location>
</feature>
<dbReference type="PROSITE" id="PS50297">
    <property type="entry name" value="ANK_REP_REGION"/>
    <property type="match status" value="2"/>
</dbReference>
<dbReference type="Pfam" id="PF12796">
    <property type="entry name" value="Ank_2"/>
    <property type="match status" value="1"/>
</dbReference>
<reference evidence="6" key="2">
    <citation type="submission" date="2023-06" db="EMBL/GenBank/DDBJ databases">
        <authorList>
            <consortium name="Lawrence Berkeley National Laboratory"/>
            <person name="Haridas S."/>
            <person name="Hensen N."/>
            <person name="Bonometti L."/>
            <person name="Westerberg I."/>
            <person name="Brannstrom I.O."/>
            <person name="Guillou S."/>
            <person name="Cros-Aarteil S."/>
            <person name="Calhoun S."/>
            <person name="Kuo A."/>
            <person name="Mondo S."/>
            <person name="Pangilinan J."/>
            <person name="Riley R."/>
            <person name="Labutti K."/>
            <person name="Andreopoulos B."/>
            <person name="Lipzen A."/>
            <person name="Chen C."/>
            <person name="Yanf M."/>
            <person name="Daum C."/>
            <person name="Ng V."/>
            <person name="Clum A."/>
            <person name="Steindorff A."/>
            <person name="Ohm R."/>
            <person name="Martin F."/>
            <person name="Silar P."/>
            <person name="Natvig D."/>
            <person name="Lalanne C."/>
            <person name="Gautier V."/>
            <person name="Ament-Velasquez S.L."/>
            <person name="Kruys A."/>
            <person name="Hutchinson M.I."/>
            <person name="Powell A.J."/>
            <person name="Barry K."/>
            <person name="Miller A.N."/>
            <person name="Grigoriev I.V."/>
            <person name="Debuchy R."/>
            <person name="Gladieux P."/>
            <person name="Thoren M.H."/>
            <person name="Johannesson H."/>
        </authorList>
    </citation>
    <scope>NUCLEOTIDE SEQUENCE</scope>
    <source>
        <strain evidence="6">CBS 955.72</strain>
    </source>
</reference>
<dbReference type="PANTHER" id="PTHR24173">
    <property type="entry name" value="ANKYRIN REPEAT CONTAINING"/>
    <property type="match status" value="1"/>
</dbReference>
<feature type="compositionally biased region" description="Polar residues" evidence="4">
    <location>
        <begin position="311"/>
        <end position="329"/>
    </location>
</feature>
<proteinExistence type="predicted"/>
<dbReference type="PRINTS" id="PR01415">
    <property type="entry name" value="ANKYRIN"/>
</dbReference>
<dbReference type="Gene3D" id="1.25.40.20">
    <property type="entry name" value="Ankyrin repeat-containing domain"/>
    <property type="match status" value="1"/>
</dbReference>
<dbReference type="PROSITE" id="PS50088">
    <property type="entry name" value="ANK_REPEAT"/>
    <property type="match status" value="2"/>
</dbReference>
<evidence type="ECO:0000256" key="4">
    <source>
        <dbReference type="SAM" id="MobiDB-lite"/>
    </source>
</evidence>
<organism evidence="6 7">
    <name type="scientific">Lasiosphaeria hispida</name>
    <dbReference type="NCBI Taxonomy" id="260671"/>
    <lineage>
        <taxon>Eukaryota</taxon>
        <taxon>Fungi</taxon>
        <taxon>Dikarya</taxon>
        <taxon>Ascomycota</taxon>
        <taxon>Pezizomycotina</taxon>
        <taxon>Sordariomycetes</taxon>
        <taxon>Sordariomycetidae</taxon>
        <taxon>Sordariales</taxon>
        <taxon>Lasiosphaeriaceae</taxon>
        <taxon>Lasiosphaeria</taxon>
    </lineage>
</organism>
<feature type="repeat" description="ANK" evidence="3">
    <location>
        <begin position="242"/>
        <end position="274"/>
    </location>
</feature>
<sequence length="462" mass="51357">MPELRASRWFRRHRPGTGEIPRGHNDRRASATETTWPPNSLISQTNDSLPVSSDSIQLLEPPPPYSPPSEDSPSPIVFTEQLAPPPDYQPQSPNEGPRSKSAAKSWAEEQQILAEVFTCYPWRRNWGPRPTSLASALNKAALVGNYHIILALCNAGAEVRGNRHSASHSSTAIHEALRGPKPWIALALIGRHRASDEPVQELLESLDIVGCLPLHVAAEAGETEIAHELIQMGTSVDALDHVGRSPLHMAARYGRVGTIQMLLDNGADATIINEKLWQRARNDPKLELLLGSYTRISQILQGVLDKRRRQTNILSPADNTQDTINQSECSDNEEGHAPEGSSSVRRKAPMTFKVPLQDTQNDTDHLIGFLPTRRRHSVSVDNTLRWDQTASHLAAIYGDNEVEMARRILSLRLQATIPRRPRESLRGSQEYTVWAQNCETLLAESRAQREKNTREQGNALGL</sequence>
<gene>
    <name evidence="6" type="ORF">B0T25DRAFT_282546</name>
</gene>
<dbReference type="InterPro" id="IPR002110">
    <property type="entry name" value="Ankyrin_rpt"/>
</dbReference>
<dbReference type="PROSITE" id="PS50175">
    <property type="entry name" value="ASP_PROT_RETROV"/>
    <property type="match status" value="1"/>
</dbReference>
<dbReference type="AlphaFoldDB" id="A0AAJ0HBM8"/>
<dbReference type="GO" id="GO:0006508">
    <property type="term" value="P:proteolysis"/>
    <property type="evidence" value="ECO:0007669"/>
    <property type="project" value="InterPro"/>
</dbReference>
<keyword evidence="7" id="KW-1185">Reference proteome</keyword>
<dbReference type="InterPro" id="IPR036770">
    <property type="entry name" value="Ankyrin_rpt-contain_sf"/>
</dbReference>
<keyword evidence="1" id="KW-0677">Repeat</keyword>
<evidence type="ECO:0000313" key="6">
    <source>
        <dbReference type="EMBL" id="KAK3346627.1"/>
    </source>
</evidence>
<evidence type="ECO:0000256" key="2">
    <source>
        <dbReference type="ARBA" id="ARBA00023043"/>
    </source>
</evidence>
<evidence type="ECO:0000313" key="7">
    <source>
        <dbReference type="Proteomes" id="UP001275084"/>
    </source>
</evidence>
<protein>
    <submittedName>
        <fullName evidence="6">Ankyrin repeat-containing domain protein</fullName>
    </submittedName>
</protein>
<reference evidence="6" key="1">
    <citation type="journal article" date="2023" name="Mol. Phylogenet. Evol.">
        <title>Genome-scale phylogeny and comparative genomics of the fungal order Sordariales.</title>
        <authorList>
            <person name="Hensen N."/>
            <person name="Bonometti L."/>
            <person name="Westerberg I."/>
            <person name="Brannstrom I.O."/>
            <person name="Guillou S."/>
            <person name="Cros-Aarteil S."/>
            <person name="Calhoun S."/>
            <person name="Haridas S."/>
            <person name="Kuo A."/>
            <person name="Mondo S."/>
            <person name="Pangilinan J."/>
            <person name="Riley R."/>
            <person name="LaButti K."/>
            <person name="Andreopoulos B."/>
            <person name="Lipzen A."/>
            <person name="Chen C."/>
            <person name="Yan M."/>
            <person name="Daum C."/>
            <person name="Ng V."/>
            <person name="Clum A."/>
            <person name="Steindorff A."/>
            <person name="Ohm R.A."/>
            <person name="Martin F."/>
            <person name="Silar P."/>
            <person name="Natvig D.O."/>
            <person name="Lalanne C."/>
            <person name="Gautier V."/>
            <person name="Ament-Velasquez S.L."/>
            <person name="Kruys A."/>
            <person name="Hutchinson M.I."/>
            <person name="Powell A.J."/>
            <person name="Barry K."/>
            <person name="Miller A.N."/>
            <person name="Grigoriev I.V."/>
            <person name="Debuchy R."/>
            <person name="Gladieux P."/>
            <person name="Hiltunen Thoren M."/>
            <person name="Johannesson H."/>
        </authorList>
    </citation>
    <scope>NUCLEOTIDE SEQUENCE</scope>
    <source>
        <strain evidence="6">CBS 955.72</strain>
    </source>
</reference>
<accession>A0AAJ0HBM8</accession>
<dbReference type="InterPro" id="IPR001995">
    <property type="entry name" value="Peptidase_A2_cat"/>
</dbReference>
<evidence type="ECO:0000259" key="5">
    <source>
        <dbReference type="PROSITE" id="PS50175"/>
    </source>
</evidence>
<feature type="repeat" description="ANK" evidence="3">
    <location>
        <begin position="209"/>
        <end position="241"/>
    </location>
</feature>
<evidence type="ECO:0000256" key="1">
    <source>
        <dbReference type="ARBA" id="ARBA00022737"/>
    </source>
</evidence>
<comment type="caution">
    <text evidence="6">The sequence shown here is derived from an EMBL/GenBank/DDBJ whole genome shotgun (WGS) entry which is preliminary data.</text>
</comment>
<dbReference type="GO" id="GO:0004190">
    <property type="term" value="F:aspartic-type endopeptidase activity"/>
    <property type="evidence" value="ECO:0007669"/>
    <property type="project" value="InterPro"/>
</dbReference>
<dbReference type="SUPFAM" id="SSF48403">
    <property type="entry name" value="Ankyrin repeat"/>
    <property type="match status" value="1"/>
</dbReference>
<keyword evidence="2 3" id="KW-0040">ANK repeat</keyword>
<name>A0AAJ0HBM8_9PEZI</name>
<dbReference type="Proteomes" id="UP001275084">
    <property type="component" value="Unassembled WGS sequence"/>
</dbReference>